<dbReference type="GO" id="GO:0005886">
    <property type="term" value="C:plasma membrane"/>
    <property type="evidence" value="ECO:0007669"/>
    <property type="project" value="InterPro"/>
</dbReference>
<name>A0A1L3JMT4_9FLAO</name>
<organism evidence="1 2">
    <name type="scientific">Tenacibaculum todarodis</name>
    <dbReference type="NCBI Taxonomy" id="1850252"/>
    <lineage>
        <taxon>Bacteria</taxon>
        <taxon>Pseudomonadati</taxon>
        <taxon>Bacteroidota</taxon>
        <taxon>Flavobacteriia</taxon>
        <taxon>Flavobacteriales</taxon>
        <taxon>Flavobacteriaceae</taxon>
        <taxon>Tenacibaculum</taxon>
    </lineage>
</organism>
<dbReference type="NCBIfam" id="TIGR04409">
    <property type="entry name" value="LptC_YrbK"/>
    <property type="match status" value="1"/>
</dbReference>
<evidence type="ECO:0000313" key="2">
    <source>
        <dbReference type="Proteomes" id="UP000181898"/>
    </source>
</evidence>
<protein>
    <submittedName>
        <fullName evidence="1">LPS export ABC transporter periplasmic protein LptC</fullName>
    </submittedName>
</protein>
<sequence length="169" mass="19174">MFFSCTNNAKEVRNFLAEKNLPIAVAKNAHHVYKDSGRITSKLTTPLLHDFSNRNEHPYNEFPEGIKIVTIDKNGIDSTTVTGNYALSYTKTSISEIRGNVVVVNHTGKSKLVTDQLYWDQKIGYFFSEDKFILIKEKDTFTGIGFESKEDLTKWMAKDVTGNLEAKQN</sequence>
<dbReference type="GO" id="GO:0015221">
    <property type="term" value="F:lipopolysaccharide transmembrane transporter activity"/>
    <property type="evidence" value="ECO:0007669"/>
    <property type="project" value="InterPro"/>
</dbReference>
<dbReference type="STRING" id="1850252.LPB136_07330"/>
<reference evidence="1 2" key="1">
    <citation type="submission" date="2016-11" db="EMBL/GenBank/DDBJ databases">
        <title>Tenacibaculum sp. LPB0136, isolated from marine environment.</title>
        <authorList>
            <person name="Kim E."/>
            <person name="Yi H."/>
        </authorList>
    </citation>
    <scope>NUCLEOTIDE SEQUENCE [LARGE SCALE GENOMIC DNA]</scope>
    <source>
        <strain evidence="1 2">LPB0136</strain>
    </source>
</reference>
<dbReference type="InterPro" id="IPR026265">
    <property type="entry name" value="LptC"/>
</dbReference>
<dbReference type="InterPro" id="IPR010664">
    <property type="entry name" value="LipoPS_assembly_LptC-rel"/>
</dbReference>
<dbReference type="KEGG" id="ten:LPB136_07330"/>
<accession>A0A1L3JMT4</accession>
<dbReference type="Pfam" id="PF06835">
    <property type="entry name" value="LptC"/>
    <property type="match status" value="1"/>
</dbReference>
<dbReference type="Gene3D" id="2.60.450.10">
    <property type="entry name" value="Lipopolysaccharide (LPS) transport protein A like domain"/>
    <property type="match status" value="1"/>
</dbReference>
<proteinExistence type="predicted"/>
<dbReference type="EMBL" id="CP018155">
    <property type="protein sequence ID" value="APG66448.1"/>
    <property type="molecule type" value="Genomic_DNA"/>
</dbReference>
<dbReference type="AlphaFoldDB" id="A0A1L3JMT4"/>
<gene>
    <name evidence="1" type="ORF">LPB136_07330</name>
</gene>
<dbReference type="Proteomes" id="UP000181898">
    <property type="component" value="Chromosome"/>
</dbReference>
<evidence type="ECO:0000313" key="1">
    <source>
        <dbReference type="EMBL" id="APG66448.1"/>
    </source>
</evidence>
<keyword evidence="2" id="KW-1185">Reference proteome</keyword>